<keyword evidence="4" id="KW-0472">Membrane</keyword>
<dbReference type="InterPro" id="IPR003406">
    <property type="entry name" value="Glyco_trans_14"/>
</dbReference>
<keyword evidence="2" id="KW-0328">Glycosyltransferase</keyword>
<dbReference type="Pfam" id="PF02485">
    <property type="entry name" value="Branch"/>
    <property type="match status" value="1"/>
</dbReference>
<dbReference type="PANTHER" id="PTHR31042:SF91">
    <property type="entry name" value="CORE-2_I-BRANCHING BETA-1,6-N-ACETYLGLUCOSAMINYLTRANSFERASE FAMILY PROTEIN"/>
    <property type="match status" value="1"/>
</dbReference>
<evidence type="ECO:0000256" key="4">
    <source>
        <dbReference type="ARBA" id="ARBA00023136"/>
    </source>
</evidence>
<dbReference type="EMBL" id="JADFTS010000001">
    <property type="protein sequence ID" value="KAF9625588.1"/>
    <property type="molecule type" value="Genomic_DNA"/>
</dbReference>
<comment type="subcellular location">
    <subcellularLocation>
        <location evidence="1">Membrane</location>
        <topology evidence="1">Single-pass type II membrane protein</topology>
    </subcellularLocation>
</comment>
<sequence length="257" mass="29887">MRTLAMGGLDAPSKLWHSMSDEELMWRASTSPHVVKYTYNRPPKLVEWGKASMIDAERRLLANALLDFSNERFILLSETCIPLFNFTTIYNYLINSNQSFLSSFDDPRRIGRGRYNKQMSPTITINDWRKGSQWFEVHRRHAIGIVSDKKYYPIFCDHCRPPCYMDEHYLATLLGKLLHPELNSNRTITWVDWSAGGPHPKTFTKKDVSEAFLSQIRYKSNCTYNGSVSSICFLFARKFHPSSLEMLERLAPTFYGF</sequence>
<dbReference type="GO" id="GO:0016757">
    <property type="term" value="F:glycosyltransferase activity"/>
    <property type="evidence" value="ECO:0007669"/>
    <property type="project" value="UniProtKB-KW"/>
</dbReference>
<evidence type="ECO:0000313" key="6">
    <source>
        <dbReference type="EMBL" id="KAF9625588.1"/>
    </source>
</evidence>
<evidence type="ECO:0000256" key="5">
    <source>
        <dbReference type="ARBA" id="ARBA00023180"/>
    </source>
</evidence>
<evidence type="ECO:0008006" key="8">
    <source>
        <dbReference type="Google" id="ProtNLM"/>
    </source>
</evidence>
<accession>A0A835J1V4</accession>
<reference evidence="6 7" key="1">
    <citation type="submission" date="2020-10" db="EMBL/GenBank/DDBJ databases">
        <title>The Coptis chinensis genome and diversification of protoberbering-type alkaloids.</title>
        <authorList>
            <person name="Wang B."/>
            <person name="Shu S."/>
            <person name="Song C."/>
            <person name="Liu Y."/>
        </authorList>
    </citation>
    <scope>NUCLEOTIDE SEQUENCE [LARGE SCALE GENOMIC DNA]</scope>
    <source>
        <strain evidence="6">HL-2020</strain>
        <tissue evidence="6">Leaf</tissue>
    </source>
</reference>
<keyword evidence="3" id="KW-0808">Transferase</keyword>
<dbReference type="GO" id="GO:0016020">
    <property type="term" value="C:membrane"/>
    <property type="evidence" value="ECO:0007669"/>
    <property type="project" value="UniProtKB-SubCell"/>
</dbReference>
<evidence type="ECO:0000256" key="2">
    <source>
        <dbReference type="ARBA" id="ARBA00022676"/>
    </source>
</evidence>
<evidence type="ECO:0000256" key="3">
    <source>
        <dbReference type="ARBA" id="ARBA00022679"/>
    </source>
</evidence>
<dbReference type="AlphaFoldDB" id="A0A835J1V4"/>
<organism evidence="6 7">
    <name type="scientific">Coptis chinensis</name>
    <dbReference type="NCBI Taxonomy" id="261450"/>
    <lineage>
        <taxon>Eukaryota</taxon>
        <taxon>Viridiplantae</taxon>
        <taxon>Streptophyta</taxon>
        <taxon>Embryophyta</taxon>
        <taxon>Tracheophyta</taxon>
        <taxon>Spermatophyta</taxon>
        <taxon>Magnoliopsida</taxon>
        <taxon>Ranunculales</taxon>
        <taxon>Ranunculaceae</taxon>
        <taxon>Coptidoideae</taxon>
        <taxon>Coptis</taxon>
    </lineage>
</organism>
<keyword evidence="5" id="KW-0325">Glycoprotein</keyword>
<protein>
    <recommendedName>
        <fullName evidence="8">Core-2/I-branching beta-1,6-N-acetylglucosaminyltransferase family protein</fullName>
    </recommendedName>
</protein>
<dbReference type="Proteomes" id="UP000631114">
    <property type="component" value="Unassembled WGS sequence"/>
</dbReference>
<dbReference type="PANTHER" id="PTHR31042">
    <property type="entry name" value="CORE-2/I-BRANCHING BETA-1,6-N-ACETYLGLUCOSAMINYLTRANSFERASE FAMILY PROTEIN-RELATED"/>
    <property type="match status" value="1"/>
</dbReference>
<comment type="caution">
    <text evidence="6">The sequence shown here is derived from an EMBL/GenBank/DDBJ whole genome shotgun (WGS) entry which is preliminary data.</text>
</comment>
<gene>
    <name evidence="6" type="ORF">IFM89_024361</name>
</gene>
<dbReference type="InterPro" id="IPR044174">
    <property type="entry name" value="BC10-like"/>
</dbReference>
<name>A0A835J1V4_9MAGN</name>
<proteinExistence type="predicted"/>
<keyword evidence="7" id="KW-1185">Reference proteome</keyword>
<evidence type="ECO:0000256" key="1">
    <source>
        <dbReference type="ARBA" id="ARBA00004606"/>
    </source>
</evidence>
<evidence type="ECO:0000313" key="7">
    <source>
        <dbReference type="Proteomes" id="UP000631114"/>
    </source>
</evidence>
<dbReference type="OrthoDB" id="191334at2759"/>